<dbReference type="InterPro" id="IPR013103">
    <property type="entry name" value="RVT_2"/>
</dbReference>
<reference evidence="3" key="2">
    <citation type="submission" date="2021-04" db="EMBL/GenBank/DDBJ databases">
        <authorList>
            <person name="Podell S."/>
        </authorList>
    </citation>
    <scope>NUCLEOTIDE SEQUENCE</scope>
    <source>
        <strain evidence="3">Hildebrandi</strain>
    </source>
</reference>
<keyword evidence="4" id="KW-1185">Reference proteome</keyword>
<feature type="compositionally biased region" description="Basic and acidic residues" evidence="1">
    <location>
        <begin position="57"/>
        <end position="82"/>
    </location>
</feature>
<proteinExistence type="predicted"/>
<feature type="domain" description="Reverse transcriptase Ty1/copia-type" evidence="2">
    <location>
        <begin position="180"/>
        <end position="407"/>
    </location>
</feature>
<accession>A0A9K3M6P5</accession>
<comment type="caution">
    <text evidence="3">The sequence shown here is derived from an EMBL/GenBank/DDBJ whole genome shotgun (WGS) entry which is preliminary data.</text>
</comment>
<dbReference type="AlphaFoldDB" id="A0A9K3M6P5"/>
<evidence type="ECO:0000256" key="1">
    <source>
        <dbReference type="SAM" id="MobiDB-lite"/>
    </source>
</evidence>
<keyword evidence="3" id="KW-0548">Nucleotidyltransferase</keyword>
<evidence type="ECO:0000313" key="3">
    <source>
        <dbReference type="EMBL" id="KAG7374765.1"/>
    </source>
</evidence>
<name>A0A9K3M6P5_9STRA</name>
<dbReference type="OrthoDB" id="121980at2759"/>
<evidence type="ECO:0000259" key="2">
    <source>
        <dbReference type="Pfam" id="PF07727"/>
    </source>
</evidence>
<dbReference type="Pfam" id="PF07727">
    <property type="entry name" value="RVT_2"/>
    <property type="match status" value="1"/>
</dbReference>
<feature type="region of interest" description="Disordered" evidence="1">
    <location>
        <begin position="43"/>
        <end position="117"/>
    </location>
</feature>
<keyword evidence="3" id="KW-0808">Transferase</keyword>
<dbReference type="GO" id="GO:0003964">
    <property type="term" value="F:RNA-directed DNA polymerase activity"/>
    <property type="evidence" value="ECO:0007669"/>
    <property type="project" value="UniProtKB-KW"/>
</dbReference>
<protein>
    <submittedName>
        <fullName evidence="3">Reverse transcriptase RNA-dependent DNA polymerase</fullName>
    </submittedName>
</protein>
<dbReference type="EMBL" id="JAGRRH010000001">
    <property type="protein sequence ID" value="KAG7374765.1"/>
    <property type="molecule type" value="Genomic_DNA"/>
</dbReference>
<reference evidence="3" key="1">
    <citation type="journal article" date="2021" name="Sci. Rep.">
        <title>Diploid genomic architecture of Nitzschia inconspicua, an elite biomass production diatom.</title>
        <authorList>
            <person name="Oliver A."/>
            <person name="Podell S."/>
            <person name="Pinowska A."/>
            <person name="Traller J.C."/>
            <person name="Smith S.R."/>
            <person name="McClure R."/>
            <person name="Beliaev A."/>
            <person name="Bohutskyi P."/>
            <person name="Hill E.A."/>
            <person name="Rabines A."/>
            <person name="Zheng H."/>
            <person name="Allen L.Z."/>
            <person name="Kuo A."/>
            <person name="Grigoriev I.V."/>
            <person name="Allen A.E."/>
            <person name="Hazlebeck D."/>
            <person name="Allen E.E."/>
        </authorList>
    </citation>
    <scope>NUCLEOTIDE SEQUENCE</scope>
    <source>
        <strain evidence="3">Hildebrandi</strain>
    </source>
</reference>
<gene>
    <name evidence="3" type="ORF">IV203_013860</name>
</gene>
<evidence type="ECO:0000313" key="4">
    <source>
        <dbReference type="Proteomes" id="UP000693970"/>
    </source>
</evidence>
<feature type="compositionally biased region" description="Polar residues" evidence="1">
    <location>
        <begin position="98"/>
        <end position="116"/>
    </location>
</feature>
<keyword evidence="3" id="KW-0695">RNA-directed DNA polymerase</keyword>
<sequence length="422" mass="48491">MYNPATKSVIQSRDVKFLEFTTPNPKAGMSVFDLDPEINCKALPIEDDDNNEPSTEVAHDNNAEDRNETVEDRREERSREEEISNAQRKAAKLERDTSYNPLSRTSNEPIEVQATNDETKEVNLHFVYAAAETLIGDPQTTKEAFNGPEAEEWKESYKGELQNFIQRNKVTKEVPKRLQRTVMKSKVMFKKKIEHNNTIRYKTRFVSKGFLMESGIDYQESFSSVGNESSTRVIIGIYLFNAYNEDIDAAFLEGENEIRLFMEFPDGMEDVGLIKEEERKTHCVKLLKSMYGNVDAALIFKTYKKHLTEKMNLEQSVVDPCVFYKRDEKGRTILVAITHVDDTLLTGTRKAIDEFKSGIKKRFGFTGQDGFVKHLGVWYKQKRDESGELYMEADMHDTVEKRNDTENMTLSSVRDTPGDAVL</sequence>
<organism evidence="3 4">
    <name type="scientific">Nitzschia inconspicua</name>
    <dbReference type="NCBI Taxonomy" id="303405"/>
    <lineage>
        <taxon>Eukaryota</taxon>
        <taxon>Sar</taxon>
        <taxon>Stramenopiles</taxon>
        <taxon>Ochrophyta</taxon>
        <taxon>Bacillariophyta</taxon>
        <taxon>Bacillariophyceae</taxon>
        <taxon>Bacillariophycidae</taxon>
        <taxon>Bacillariales</taxon>
        <taxon>Bacillariaceae</taxon>
        <taxon>Nitzschia</taxon>
    </lineage>
</organism>
<dbReference type="Proteomes" id="UP000693970">
    <property type="component" value="Unassembled WGS sequence"/>
</dbReference>